<gene>
    <name evidence="1" type="ORF">N7472_000403</name>
</gene>
<proteinExistence type="predicted"/>
<dbReference type="EMBL" id="JAPQKP010000001">
    <property type="protein sequence ID" value="KAJ5210264.1"/>
    <property type="molecule type" value="Genomic_DNA"/>
</dbReference>
<sequence>MAPSFWDDVMALIQQDSTVPGSIPRPTTTLLSLSKFPKYLHHPHSHLPEIFEAYMKLRKDAQNIYPYLDQFTESAGLSSRVLGQRSRHRAAYTVVIALALLLNTILRVLDSENPMLAQESIFFCEQIINEAELASRYRPLGAAYVVPCLVVALGTAEDPRQLARIEDTLIDYQTDFRGFEWRELATWLRAVVHSHRAQEPLIASNVNISAFGVQGSCMTQLQAIFGLCLY</sequence>
<name>A0A9W9MZX2_9EURO</name>
<protein>
    <recommendedName>
        <fullName evidence="3">Transcription factor domain-containing protein</fullName>
    </recommendedName>
</protein>
<organism evidence="1 2">
    <name type="scientific">Penicillium cf. griseofulvum</name>
    <dbReference type="NCBI Taxonomy" id="2972120"/>
    <lineage>
        <taxon>Eukaryota</taxon>
        <taxon>Fungi</taxon>
        <taxon>Dikarya</taxon>
        <taxon>Ascomycota</taxon>
        <taxon>Pezizomycotina</taxon>
        <taxon>Eurotiomycetes</taxon>
        <taxon>Eurotiomycetidae</taxon>
        <taxon>Eurotiales</taxon>
        <taxon>Aspergillaceae</taxon>
        <taxon>Penicillium</taxon>
    </lineage>
</organism>
<evidence type="ECO:0000313" key="1">
    <source>
        <dbReference type="EMBL" id="KAJ5210264.1"/>
    </source>
</evidence>
<dbReference type="AlphaFoldDB" id="A0A9W9MZX2"/>
<comment type="caution">
    <text evidence="1">The sequence shown here is derived from an EMBL/GenBank/DDBJ whole genome shotgun (WGS) entry which is preliminary data.</text>
</comment>
<reference evidence="1" key="1">
    <citation type="submission" date="2022-11" db="EMBL/GenBank/DDBJ databases">
        <authorList>
            <person name="Petersen C."/>
        </authorList>
    </citation>
    <scope>NUCLEOTIDE SEQUENCE</scope>
    <source>
        <strain evidence="1">IBT 16849</strain>
    </source>
</reference>
<keyword evidence="2" id="KW-1185">Reference proteome</keyword>
<reference evidence="1" key="2">
    <citation type="journal article" date="2023" name="IMA Fungus">
        <title>Comparative genomic study of the Penicillium genus elucidates a diverse pangenome and 15 lateral gene transfer events.</title>
        <authorList>
            <person name="Petersen C."/>
            <person name="Sorensen T."/>
            <person name="Nielsen M.R."/>
            <person name="Sondergaard T.E."/>
            <person name="Sorensen J.L."/>
            <person name="Fitzpatrick D.A."/>
            <person name="Frisvad J.C."/>
            <person name="Nielsen K.L."/>
        </authorList>
    </citation>
    <scope>NUCLEOTIDE SEQUENCE</scope>
    <source>
        <strain evidence="1">IBT 16849</strain>
    </source>
</reference>
<dbReference type="Proteomes" id="UP001150879">
    <property type="component" value="Unassembled WGS sequence"/>
</dbReference>
<evidence type="ECO:0000313" key="2">
    <source>
        <dbReference type="Proteomes" id="UP001150879"/>
    </source>
</evidence>
<accession>A0A9W9MZX2</accession>
<evidence type="ECO:0008006" key="3">
    <source>
        <dbReference type="Google" id="ProtNLM"/>
    </source>
</evidence>